<evidence type="ECO:0000256" key="5">
    <source>
        <dbReference type="SAM" id="MobiDB-lite"/>
    </source>
</evidence>
<dbReference type="RefSeq" id="WP_241443242.1">
    <property type="nucleotide sequence ID" value="NZ_BSUJ01000001.1"/>
</dbReference>
<dbReference type="Proteomes" id="UP001157109">
    <property type="component" value="Unassembled WGS sequence"/>
</dbReference>
<dbReference type="Gene3D" id="3.30.420.40">
    <property type="match status" value="2"/>
</dbReference>
<dbReference type="InterPro" id="IPR018485">
    <property type="entry name" value="FGGY_C"/>
</dbReference>
<feature type="region of interest" description="Disordered" evidence="5">
    <location>
        <begin position="1"/>
        <end position="25"/>
    </location>
</feature>
<dbReference type="Pfam" id="PF02782">
    <property type="entry name" value="FGGY_C"/>
    <property type="match status" value="1"/>
</dbReference>
<proteinExistence type="inferred from homology"/>
<evidence type="ECO:0000256" key="3">
    <source>
        <dbReference type="ARBA" id="ARBA00022777"/>
    </source>
</evidence>
<dbReference type="InterPro" id="IPR050406">
    <property type="entry name" value="FGGY_Carb_Kinase"/>
</dbReference>
<dbReference type="CDD" id="cd07770">
    <property type="entry name" value="ASKHA_NBD_FGGY_GntK"/>
    <property type="match status" value="1"/>
</dbReference>
<dbReference type="PIRSF" id="PIRSF000538">
    <property type="entry name" value="GlpK"/>
    <property type="match status" value="1"/>
</dbReference>
<accession>A0ABQ6HMP2</accession>
<sequence>MTPPPAAPTPSDRGDAERSAARSSAPEVVIGLDLGTTAAKATAYEVGGGRGAVAEREYPLLEPEPGWQVQDPETMVEGALGALREVVEQTPAGSVLALSCSTAMHGLIGLDERMKPLTPLLTWADARASGIAQELLGTDEGHELHRRSGTPIHPMSPLTKLIWFERNDPDLFGRVRWWVGLKDYLLWRLTGELVTELSCASGTGLLDLQARDWSDETLRRIDVRRDQLPPVRPTTDSLGLGSSVAARIGLPSGTPVVLGAGDGPLGNLGTGALRPGVAGLSLGTSGALRTVVPEPGVDERCALFCYALTDQDWVVGGPVSNGGIVMRWALDLVGQDLLRQGSGSADAKLVELAGSVPAGSEGLVMIPYLLAERAPLWDPSLPGSILGLRRHHTRGHLVRAAMEGVALQLAAIVDRLEELRPVTTVRATGGVFRAPLWGKVIGAVLDRPTYLMAASEGSSLGAAALGAYAIGRAPTLGTALDLLSPGIMTAGEPVEVDPADVETYARLRRSVPDLLEAQQRLAGAFTPR</sequence>
<dbReference type="EMBL" id="BSUJ01000001">
    <property type="protein sequence ID" value="GMA18754.1"/>
    <property type="molecule type" value="Genomic_DNA"/>
</dbReference>
<keyword evidence="2 4" id="KW-0808">Transferase</keyword>
<evidence type="ECO:0000313" key="8">
    <source>
        <dbReference type="EMBL" id="GMA18754.1"/>
    </source>
</evidence>
<dbReference type="InterPro" id="IPR043129">
    <property type="entry name" value="ATPase_NBD"/>
</dbReference>
<reference evidence="9" key="1">
    <citation type="journal article" date="2019" name="Int. J. Syst. Evol. Microbiol.">
        <title>The Global Catalogue of Microorganisms (GCM) 10K type strain sequencing project: providing services to taxonomists for standard genome sequencing and annotation.</title>
        <authorList>
            <consortium name="The Broad Institute Genomics Platform"/>
            <consortium name="The Broad Institute Genome Sequencing Center for Infectious Disease"/>
            <person name="Wu L."/>
            <person name="Ma J."/>
        </authorList>
    </citation>
    <scope>NUCLEOTIDE SEQUENCE [LARGE SCALE GENOMIC DNA]</scope>
    <source>
        <strain evidence="9">NBRC 105830</strain>
    </source>
</reference>
<dbReference type="PANTHER" id="PTHR43095">
    <property type="entry name" value="SUGAR KINASE"/>
    <property type="match status" value="1"/>
</dbReference>
<feature type="domain" description="Carbohydrate kinase FGGY C-terminal" evidence="7">
    <location>
        <begin position="280"/>
        <end position="469"/>
    </location>
</feature>
<evidence type="ECO:0000256" key="1">
    <source>
        <dbReference type="ARBA" id="ARBA00009156"/>
    </source>
</evidence>
<evidence type="ECO:0000259" key="7">
    <source>
        <dbReference type="Pfam" id="PF02782"/>
    </source>
</evidence>
<organism evidence="8 9">
    <name type="scientific">Arsenicicoccus piscis</name>
    <dbReference type="NCBI Taxonomy" id="673954"/>
    <lineage>
        <taxon>Bacteria</taxon>
        <taxon>Bacillati</taxon>
        <taxon>Actinomycetota</taxon>
        <taxon>Actinomycetes</taxon>
        <taxon>Micrococcales</taxon>
        <taxon>Intrasporangiaceae</taxon>
        <taxon>Arsenicicoccus</taxon>
    </lineage>
</organism>
<keyword evidence="9" id="KW-1185">Reference proteome</keyword>
<evidence type="ECO:0000259" key="6">
    <source>
        <dbReference type="Pfam" id="PF00370"/>
    </source>
</evidence>
<dbReference type="InterPro" id="IPR000577">
    <property type="entry name" value="Carb_kinase_FGGY"/>
</dbReference>
<dbReference type="PANTHER" id="PTHR43095:SF2">
    <property type="entry name" value="GLUCONOKINASE"/>
    <property type="match status" value="1"/>
</dbReference>
<evidence type="ECO:0000256" key="4">
    <source>
        <dbReference type="RuleBase" id="RU003733"/>
    </source>
</evidence>
<dbReference type="InterPro" id="IPR018484">
    <property type="entry name" value="FGGY_N"/>
</dbReference>
<comment type="similarity">
    <text evidence="1 4">Belongs to the FGGY kinase family.</text>
</comment>
<evidence type="ECO:0000256" key="2">
    <source>
        <dbReference type="ARBA" id="ARBA00022679"/>
    </source>
</evidence>
<gene>
    <name evidence="8" type="primary">gntK</name>
    <name evidence="8" type="ORF">GCM10025862_07750</name>
</gene>
<comment type="caution">
    <text evidence="8">The sequence shown here is derived from an EMBL/GenBank/DDBJ whole genome shotgun (WGS) entry which is preliminary data.</text>
</comment>
<evidence type="ECO:0000313" key="9">
    <source>
        <dbReference type="Proteomes" id="UP001157109"/>
    </source>
</evidence>
<feature type="domain" description="Carbohydrate kinase FGGY N-terminal" evidence="6">
    <location>
        <begin position="29"/>
        <end position="269"/>
    </location>
</feature>
<protein>
    <submittedName>
        <fullName evidence="8">Gluconokinase</fullName>
    </submittedName>
</protein>
<name>A0ABQ6HMP2_9MICO</name>
<keyword evidence="3 4" id="KW-0418">Kinase</keyword>
<dbReference type="InterPro" id="IPR018483">
    <property type="entry name" value="Carb_kinase_FGGY_CS"/>
</dbReference>
<dbReference type="Pfam" id="PF00370">
    <property type="entry name" value="FGGY_N"/>
    <property type="match status" value="1"/>
</dbReference>
<dbReference type="PROSITE" id="PS00445">
    <property type="entry name" value="FGGY_KINASES_2"/>
    <property type="match status" value="1"/>
</dbReference>
<dbReference type="SUPFAM" id="SSF53067">
    <property type="entry name" value="Actin-like ATPase domain"/>
    <property type="match status" value="2"/>
</dbReference>